<feature type="transmembrane region" description="Helical" evidence="1">
    <location>
        <begin position="249"/>
        <end position="267"/>
    </location>
</feature>
<keyword evidence="1" id="KW-0472">Membrane</keyword>
<dbReference type="Proteomes" id="UP001595978">
    <property type="component" value="Unassembled WGS sequence"/>
</dbReference>
<feature type="transmembrane region" description="Helical" evidence="1">
    <location>
        <begin position="20"/>
        <end position="35"/>
    </location>
</feature>
<name>A0ABW0RCX0_9BACL</name>
<feature type="transmembrane region" description="Helical" evidence="1">
    <location>
        <begin position="187"/>
        <end position="204"/>
    </location>
</feature>
<comment type="caution">
    <text evidence="2">The sequence shown here is derived from an EMBL/GenBank/DDBJ whole genome shotgun (WGS) entry which is preliminary data.</text>
</comment>
<feature type="transmembrane region" description="Helical" evidence="1">
    <location>
        <begin position="98"/>
        <end position="119"/>
    </location>
</feature>
<keyword evidence="3" id="KW-1185">Reference proteome</keyword>
<keyword evidence="1" id="KW-0812">Transmembrane</keyword>
<dbReference type="EMBL" id="JBHSNQ010000160">
    <property type="protein sequence ID" value="MFC5542448.1"/>
    <property type="molecule type" value="Genomic_DNA"/>
</dbReference>
<evidence type="ECO:0000313" key="2">
    <source>
        <dbReference type="EMBL" id="MFC5542448.1"/>
    </source>
</evidence>
<proteinExistence type="predicted"/>
<organism evidence="2 3">
    <name type="scientific">Ureibacillus suwonensis</name>
    <dbReference type="NCBI Taxonomy" id="313007"/>
    <lineage>
        <taxon>Bacteria</taxon>
        <taxon>Bacillati</taxon>
        <taxon>Bacillota</taxon>
        <taxon>Bacilli</taxon>
        <taxon>Bacillales</taxon>
        <taxon>Caryophanaceae</taxon>
        <taxon>Ureibacillus</taxon>
    </lineage>
</organism>
<feature type="transmembrane region" description="Helical" evidence="1">
    <location>
        <begin position="55"/>
        <end position="77"/>
    </location>
</feature>
<keyword evidence="1" id="KW-1133">Transmembrane helix</keyword>
<feature type="transmembrane region" description="Helical" evidence="1">
    <location>
        <begin position="159"/>
        <end position="180"/>
    </location>
</feature>
<evidence type="ECO:0008006" key="4">
    <source>
        <dbReference type="Google" id="ProtNLM"/>
    </source>
</evidence>
<accession>A0ABW0RCX0</accession>
<protein>
    <recommendedName>
        <fullName evidence="4">ABC transporter permease</fullName>
    </recommendedName>
</protein>
<dbReference type="RefSeq" id="WP_390309858.1">
    <property type="nucleotide sequence ID" value="NZ_JBHSNQ010000160.1"/>
</dbReference>
<reference evidence="3" key="1">
    <citation type="journal article" date="2019" name="Int. J. Syst. Evol. Microbiol.">
        <title>The Global Catalogue of Microorganisms (GCM) 10K type strain sequencing project: providing services to taxonomists for standard genome sequencing and annotation.</title>
        <authorList>
            <consortium name="The Broad Institute Genomics Platform"/>
            <consortium name="The Broad Institute Genome Sequencing Center for Infectious Disease"/>
            <person name="Wu L."/>
            <person name="Ma J."/>
        </authorList>
    </citation>
    <scope>NUCLEOTIDE SEQUENCE [LARGE SCALE GENOMIC DNA]</scope>
    <source>
        <strain evidence="3">CCUG 56331</strain>
    </source>
</reference>
<gene>
    <name evidence="2" type="ORF">ACFPOH_12110</name>
</gene>
<evidence type="ECO:0000256" key="1">
    <source>
        <dbReference type="SAM" id="Phobius"/>
    </source>
</evidence>
<evidence type="ECO:0000313" key="3">
    <source>
        <dbReference type="Proteomes" id="UP001595978"/>
    </source>
</evidence>
<sequence length="278" mass="32179">MSFIKLGLTEMKKLFQQPEIYIALFLCTVYYYLGLRDTGDSFNPTSGLWRAMLDAVPWFGFWMIAVLVVIGSAKCLPIEREQEMNELLLTYKKGQVQLLMVKQAVMFIYCAIIVSYFYLVSFFTLVSKYSISGAFNQIKVNPPVYFINANPDWTFAQLLLFQFGYMVLASYIFSLCILALSFFIKRSVFIMMIAGSVFALEELYDKYLCYYTGSMKLDVYLRNIYDYGFNGMLGHQYLEGLSPFSEGEIYILFMVFALLLFAFNLAIGRWRRYASVGN</sequence>